<dbReference type="RefSeq" id="WP_079588979.1">
    <property type="nucleotide sequence ID" value="NZ_FUYN01000002.1"/>
</dbReference>
<proteinExistence type="predicted"/>
<gene>
    <name evidence="1" type="ORF">SAMN02745120_1046</name>
</gene>
<evidence type="ECO:0000313" key="1">
    <source>
        <dbReference type="EMBL" id="SKB36392.1"/>
    </source>
</evidence>
<organism evidence="1 2">
    <name type="scientific">Acetoanaerobium noterae</name>
    <dbReference type="NCBI Taxonomy" id="745369"/>
    <lineage>
        <taxon>Bacteria</taxon>
        <taxon>Bacillati</taxon>
        <taxon>Bacillota</taxon>
        <taxon>Clostridia</taxon>
        <taxon>Peptostreptococcales</taxon>
        <taxon>Filifactoraceae</taxon>
        <taxon>Acetoanaerobium</taxon>
    </lineage>
</organism>
<dbReference type="Proteomes" id="UP000243406">
    <property type="component" value="Unassembled WGS sequence"/>
</dbReference>
<keyword evidence="2" id="KW-1185">Reference proteome</keyword>
<evidence type="ECO:0000313" key="2">
    <source>
        <dbReference type="Proteomes" id="UP000243406"/>
    </source>
</evidence>
<accession>A0A1T5AN23</accession>
<protein>
    <submittedName>
        <fullName evidence="1">Uncharacterized protein</fullName>
    </submittedName>
</protein>
<reference evidence="2" key="1">
    <citation type="submission" date="2017-02" db="EMBL/GenBank/DDBJ databases">
        <authorList>
            <person name="Varghese N."/>
            <person name="Submissions S."/>
        </authorList>
    </citation>
    <scope>NUCLEOTIDE SEQUENCE [LARGE SCALE GENOMIC DNA]</scope>
    <source>
        <strain evidence="2">ATCC 35199</strain>
    </source>
</reference>
<sequence length="66" mass="8069">MMNLKQKYNEWRLIANGFIEEEGQKAYDCGEPSVQENFSEFVGREVNYEEMLELEKEWEEENNWEK</sequence>
<dbReference type="AlphaFoldDB" id="A0A1T5AN23"/>
<name>A0A1T5AN23_9FIRM</name>
<dbReference type="EMBL" id="FUYN01000002">
    <property type="protein sequence ID" value="SKB36392.1"/>
    <property type="molecule type" value="Genomic_DNA"/>
</dbReference>